<keyword evidence="1" id="KW-0472">Membrane</keyword>
<keyword evidence="1" id="KW-1133">Transmembrane helix</keyword>
<sequence length="187" mass="21674">MSDHFERFVQQNRSEFDSALPSPRIWEALEQELESNRKGRVVQLLRKNWFKAAVIAVLLVNAAALVYFTGHRQQQQRQEELAALAPDVAEAKVYYSARIDQKLEMINAYPATALGMDSIARQELELKNDTYKALERELKNNPGNERIRAAMIRYYQLKLDLLDKILEELQAKQPAPAQLKKRYEAEI</sequence>
<proteinExistence type="predicted"/>
<evidence type="ECO:0000256" key="1">
    <source>
        <dbReference type="SAM" id="Phobius"/>
    </source>
</evidence>
<name>A0ABT3IPX2_9BACT</name>
<dbReference type="Proteomes" id="UP001207742">
    <property type="component" value="Unassembled WGS sequence"/>
</dbReference>
<keyword evidence="1" id="KW-0812">Transmembrane</keyword>
<keyword evidence="3" id="KW-1185">Reference proteome</keyword>
<comment type="caution">
    <text evidence="2">The sequence shown here is derived from an EMBL/GenBank/DDBJ whole genome shotgun (WGS) entry which is preliminary data.</text>
</comment>
<feature type="transmembrane region" description="Helical" evidence="1">
    <location>
        <begin position="49"/>
        <end position="68"/>
    </location>
</feature>
<dbReference type="EMBL" id="JAPDNS010000002">
    <property type="protein sequence ID" value="MCW3485978.1"/>
    <property type="molecule type" value="Genomic_DNA"/>
</dbReference>
<evidence type="ECO:0008006" key="4">
    <source>
        <dbReference type="Google" id="ProtNLM"/>
    </source>
</evidence>
<dbReference type="RefSeq" id="WP_264732795.1">
    <property type="nucleotide sequence ID" value="NZ_JAPDNR010000001.1"/>
</dbReference>
<protein>
    <recommendedName>
        <fullName evidence="4">Anti-sigma factor</fullName>
    </recommendedName>
</protein>
<gene>
    <name evidence="2" type="ORF">OL497_18895</name>
</gene>
<accession>A0ABT3IPX2</accession>
<evidence type="ECO:0000313" key="3">
    <source>
        <dbReference type="Proteomes" id="UP001207742"/>
    </source>
</evidence>
<organism evidence="2 3">
    <name type="scientific">Chitinophaga nivalis</name>
    <dbReference type="NCBI Taxonomy" id="2991709"/>
    <lineage>
        <taxon>Bacteria</taxon>
        <taxon>Pseudomonadati</taxon>
        <taxon>Bacteroidota</taxon>
        <taxon>Chitinophagia</taxon>
        <taxon>Chitinophagales</taxon>
        <taxon>Chitinophagaceae</taxon>
        <taxon>Chitinophaga</taxon>
    </lineage>
</organism>
<reference evidence="2 3" key="1">
    <citation type="submission" date="2022-10" db="EMBL/GenBank/DDBJ databases">
        <title>Chitinophaga nivalis PC15 sp. nov., isolated from Pyeongchang county, South Korea.</title>
        <authorList>
            <person name="Trinh H.N."/>
        </authorList>
    </citation>
    <scope>NUCLEOTIDE SEQUENCE [LARGE SCALE GENOMIC DNA]</scope>
    <source>
        <strain evidence="2 3">PC14</strain>
    </source>
</reference>
<evidence type="ECO:0000313" key="2">
    <source>
        <dbReference type="EMBL" id="MCW3485978.1"/>
    </source>
</evidence>